<dbReference type="Proteomes" id="UP000185622">
    <property type="component" value="Chromosome"/>
</dbReference>
<evidence type="ECO:0000313" key="3">
    <source>
        <dbReference type="EMBL" id="AQS49938.1"/>
    </source>
</evidence>
<gene>
    <name evidence="3" type="ORF">BMG03_15580</name>
</gene>
<protein>
    <recommendedName>
        <fullName evidence="2">DUF1468 domain-containing protein</fullName>
    </recommendedName>
</protein>
<keyword evidence="1" id="KW-1133">Transmembrane helix</keyword>
<evidence type="ECO:0000313" key="4">
    <source>
        <dbReference type="Proteomes" id="UP000185622"/>
    </source>
</evidence>
<keyword evidence="1" id="KW-0812">Transmembrane</keyword>
<accession>A0ABN4XJV5</accession>
<feature type="transmembrane region" description="Helical" evidence="1">
    <location>
        <begin position="113"/>
        <end position="135"/>
    </location>
</feature>
<keyword evidence="4" id="KW-1185">Reference proteome</keyword>
<name>A0ABN4XJV5_9RHOB</name>
<feature type="domain" description="DUF1468" evidence="2">
    <location>
        <begin position="2"/>
        <end position="140"/>
    </location>
</feature>
<dbReference type="Pfam" id="PF07331">
    <property type="entry name" value="TctB"/>
    <property type="match status" value="1"/>
</dbReference>
<keyword evidence="1" id="KW-0472">Membrane</keyword>
<feature type="transmembrane region" description="Helical" evidence="1">
    <location>
        <begin position="78"/>
        <end position="101"/>
    </location>
</feature>
<evidence type="ECO:0000259" key="2">
    <source>
        <dbReference type="Pfam" id="PF07331"/>
    </source>
</evidence>
<dbReference type="EMBL" id="CP019437">
    <property type="protein sequence ID" value="AQS49938.1"/>
    <property type="molecule type" value="Genomic_DNA"/>
</dbReference>
<proteinExistence type="predicted"/>
<sequence length="160" mass="18556">MAFAVLFFALSIGLLIALPWQTEWVKRTKTYAQPAFWPMVSIFAMVVFSMFHLLGSFVSERIPGRWREVAQWLRSLEYAVWFMVYVALVPLIGYLLATILFSCMMTLRLGYRGWRWMLVSVLFSVVVVVLFKSFLQVKIPAGMIYEAAPAPFRAILMTYF</sequence>
<reference evidence="3 4" key="1">
    <citation type="submission" date="2017-01" db="EMBL/GenBank/DDBJ databases">
        <title>The complete genome sequence of a sulfur-oxidizing marine bacterium Thioclava sp. 25B10_4T.</title>
        <authorList>
            <person name="Liu Y."/>
            <person name="Lai Q."/>
            <person name="Shao Z."/>
        </authorList>
    </citation>
    <scope>NUCLEOTIDE SEQUENCE [LARGE SCALE GENOMIC DNA]</scope>
    <source>
        <strain evidence="3 4">25B10_4</strain>
    </source>
</reference>
<organism evidence="3 4">
    <name type="scientific">Thioclava nitratireducens</name>
    <dbReference type="NCBI Taxonomy" id="1915078"/>
    <lineage>
        <taxon>Bacteria</taxon>
        <taxon>Pseudomonadati</taxon>
        <taxon>Pseudomonadota</taxon>
        <taxon>Alphaproteobacteria</taxon>
        <taxon>Rhodobacterales</taxon>
        <taxon>Paracoccaceae</taxon>
        <taxon>Thioclava</taxon>
    </lineage>
</organism>
<feature type="transmembrane region" description="Helical" evidence="1">
    <location>
        <begin position="35"/>
        <end position="58"/>
    </location>
</feature>
<dbReference type="InterPro" id="IPR009936">
    <property type="entry name" value="DUF1468"/>
</dbReference>
<evidence type="ECO:0000256" key="1">
    <source>
        <dbReference type="SAM" id="Phobius"/>
    </source>
</evidence>